<organism evidence="1 2">
    <name type="scientific">Tumebacillus lipolyticus</name>
    <dbReference type="NCBI Taxonomy" id="1280370"/>
    <lineage>
        <taxon>Bacteria</taxon>
        <taxon>Bacillati</taxon>
        <taxon>Bacillota</taxon>
        <taxon>Bacilli</taxon>
        <taxon>Bacillales</taxon>
        <taxon>Alicyclobacillaceae</taxon>
        <taxon>Tumebacillus</taxon>
    </lineage>
</organism>
<dbReference type="RefSeq" id="WP_386046589.1">
    <property type="nucleotide sequence ID" value="NZ_JBHUIO010000005.1"/>
</dbReference>
<reference evidence="2" key="1">
    <citation type="journal article" date="2019" name="Int. J. Syst. Evol. Microbiol.">
        <title>The Global Catalogue of Microorganisms (GCM) 10K type strain sequencing project: providing services to taxonomists for standard genome sequencing and annotation.</title>
        <authorList>
            <consortium name="The Broad Institute Genomics Platform"/>
            <consortium name="The Broad Institute Genome Sequencing Center for Infectious Disease"/>
            <person name="Wu L."/>
            <person name="Ma J."/>
        </authorList>
    </citation>
    <scope>NUCLEOTIDE SEQUENCE [LARGE SCALE GENOMIC DNA]</scope>
    <source>
        <strain evidence="2">CGMCC 1.13574</strain>
    </source>
</reference>
<evidence type="ECO:0000313" key="1">
    <source>
        <dbReference type="EMBL" id="MFD2170558.1"/>
    </source>
</evidence>
<protein>
    <submittedName>
        <fullName evidence="1">SIR2 family protein</fullName>
    </submittedName>
</protein>
<keyword evidence="2" id="KW-1185">Reference proteome</keyword>
<accession>A0ABW4ZX34</accession>
<dbReference type="EMBL" id="JBHUIO010000005">
    <property type="protein sequence ID" value="MFD2170558.1"/>
    <property type="molecule type" value="Genomic_DNA"/>
</dbReference>
<dbReference type="Pfam" id="PF13289">
    <property type="entry name" value="SIR2_2"/>
    <property type="match status" value="1"/>
</dbReference>
<name>A0ABW4ZX34_9BACL</name>
<dbReference type="InterPro" id="IPR029035">
    <property type="entry name" value="DHS-like_NAD/FAD-binding_dom"/>
</dbReference>
<sequence length="305" mass="34466">MKLYNVETKQFKWPESLVTEIAERRCIIVLGAGASASSTNELGNRPKDWSKFLRVAIRKMNDSQAQLLAIELCDKGLFLDAAQIIHDHIDPGDFDQVIQQEFNPNIAFQPSDLHRNILSLDPKIVITTNYDKIYESLCNLDGAGASFNTLYYYSSNLLSEIRSKKRLIIKAHGCVNDSDKIVLTRKSYFDAKNDYPSFYKILDSLFLINTVLFIGCSMSDPDINLLLEGVNISAKSSRSHYAISGDGRPISIKNAIKTTYNLELLEYPEGEHHLVIDALEDLVTQVWHFRETGGHIEDGEQDESE</sequence>
<proteinExistence type="predicted"/>
<gene>
    <name evidence="1" type="ORF">ACFSOY_11155</name>
</gene>
<dbReference type="Proteomes" id="UP001597343">
    <property type="component" value="Unassembled WGS sequence"/>
</dbReference>
<evidence type="ECO:0000313" key="2">
    <source>
        <dbReference type="Proteomes" id="UP001597343"/>
    </source>
</evidence>
<dbReference type="SUPFAM" id="SSF52467">
    <property type="entry name" value="DHS-like NAD/FAD-binding domain"/>
    <property type="match status" value="1"/>
</dbReference>
<comment type="caution">
    <text evidence="1">The sequence shown here is derived from an EMBL/GenBank/DDBJ whole genome shotgun (WGS) entry which is preliminary data.</text>
</comment>